<dbReference type="Pfam" id="PF02368">
    <property type="entry name" value="Big_2"/>
    <property type="match status" value="2"/>
</dbReference>
<dbReference type="InterPro" id="IPR003343">
    <property type="entry name" value="Big_2"/>
</dbReference>
<reference evidence="2 3" key="1">
    <citation type="submission" date="2020-07" db="EMBL/GenBank/DDBJ databases">
        <title>Characterization and genome sequencing of isolate MD1, a novel member within the family Lachnospiraceae.</title>
        <authorList>
            <person name="Rettenmaier R."/>
            <person name="Di Bello L."/>
            <person name="Zinser C."/>
            <person name="Scheitz K."/>
            <person name="Liebl W."/>
            <person name="Zverlov V."/>
        </authorList>
    </citation>
    <scope>NUCLEOTIDE SEQUENCE [LARGE SCALE GENOMIC DNA]</scope>
    <source>
        <strain evidence="2 3">MD1</strain>
    </source>
</reference>
<evidence type="ECO:0000313" key="2">
    <source>
        <dbReference type="EMBL" id="MBB2182957.1"/>
    </source>
</evidence>
<comment type="caution">
    <text evidence="2">The sequence shown here is derived from an EMBL/GenBank/DDBJ whole genome shotgun (WGS) entry which is preliminary data.</text>
</comment>
<feature type="domain" description="BIG2" evidence="1">
    <location>
        <begin position="34"/>
        <end position="116"/>
    </location>
</feature>
<dbReference type="AlphaFoldDB" id="A0A839K0K0"/>
<evidence type="ECO:0000313" key="3">
    <source>
        <dbReference type="Proteomes" id="UP000574276"/>
    </source>
</evidence>
<organism evidence="2 3">
    <name type="scientific">Variimorphobacter saccharofermentans</name>
    <dbReference type="NCBI Taxonomy" id="2755051"/>
    <lineage>
        <taxon>Bacteria</taxon>
        <taxon>Bacillati</taxon>
        <taxon>Bacillota</taxon>
        <taxon>Clostridia</taxon>
        <taxon>Lachnospirales</taxon>
        <taxon>Lachnospiraceae</taxon>
        <taxon>Variimorphobacter</taxon>
    </lineage>
</organism>
<dbReference type="SMART" id="SM00635">
    <property type="entry name" value="BID_2"/>
    <property type="match status" value="2"/>
</dbReference>
<keyword evidence="3" id="KW-1185">Reference proteome</keyword>
<name>A0A839K0K0_9FIRM</name>
<dbReference type="SUPFAM" id="SSF49373">
    <property type="entry name" value="Invasin/intimin cell-adhesion fragments"/>
    <property type="match status" value="4"/>
</dbReference>
<sequence>MTNVMKKIASFLMIMVTVLSIVFADLVVGNAAIAKAAVTTDAYLKTINAKVGIQSKTAKIEIEKKNKNATYTYSTANDKIATVDEKGAVTGVSKGKTTITVYEYYIGVTKELGKVSVEVVGPKLAKKEITVGINCKEDTAIDYKNNKAKYTYKSADTSIATVDKNGKVTGLKVGNTKITVTESYKNKTTNLGTYTVNVVNSKINKKDVNVAVRGNINVDQVIKYYNPKASYKLTTSNKSIAEVDKNGNIKGVKVGETTINIVETYKKTTRKLGKVTVHVKNAAIDPKFDHAEIGVNLPNVLTEVIPIQYLNKDAVYTCTTDNDSIIKCDYMPDLNGILRFMIKGTAIGRATITIYEEYDGKKTEVGKVLVYVNMYPITELSFKLDKFDDAERLQKIYYLATDKSDYIWDYLIIAPEKNTTPFVFDSNNKEVVTIDEKGRIEPKGTGTAQIIVTCGSFRLIMNVIVK</sequence>
<protein>
    <submittedName>
        <fullName evidence="2">Ig-like domain-containing protein</fullName>
    </submittedName>
</protein>
<dbReference type="EMBL" id="JACEGA010000001">
    <property type="protein sequence ID" value="MBB2182957.1"/>
    <property type="molecule type" value="Genomic_DNA"/>
</dbReference>
<gene>
    <name evidence="2" type="ORF">H0486_08710</name>
</gene>
<accession>A0A839K0K0</accession>
<dbReference type="InterPro" id="IPR008964">
    <property type="entry name" value="Invasin/intimin_cell_adhesion"/>
</dbReference>
<dbReference type="RefSeq" id="WP_228352644.1">
    <property type="nucleotide sequence ID" value="NZ_JACEGA010000001.1"/>
</dbReference>
<evidence type="ECO:0000259" key="1">
    <source>
        <dbReference type="SMART" id="SM00635"/>
    </source>
</evidence>
<dbReference type="Gene3D" id="2.60.40.1080">
    <property type="match status" value="4"/>
</dbReference>
<dbReference type="Proteomes" id="UP000574276">
    <property type="component" value="Unassembled WGS sequence"/>
</dbReference>
<feature type="domain" description="BIG2" evidence="1">
    <location>
        <begin position="118"/>
        <end position="196"/>
    </location>
</feature>
<proteinExistence type="predicted"/>